<dbReference type="Pfam" id="PF07676">
    <property type="entry name" value="PD40"/>
    <property type="match status" value="1"/>
</dbReference>
<evidence type="ECO:0000256" key="1">
    <source>
        <dbReference type="ARBA" id="ARBA00004442"/>
    </source>
</evidence>
<organism evidence="7 8">
    <name type="scientific">Mangrovivirga halotolerans</name>
    <dbReference type="NCBI Taxonomy" id="2993936"/>
    <lineage>
        <taxon>Bacteria</taxon>
        <taxon>Pseudomonadati</taxon>
        <taxon>Bacteroidota</taxon>
        <taxon>Cytophagia</taxon>
        <taxon>Cytophagales</taxon>
        <taxon>Mangrovivirgaceae</taxon>
        <taxon>Mangrovivirga</taxon>
    </lineage>
</organism>
<comment type="caution">
    <text evidence="7">The sequence shown here is derived from an EMBL/GenBank/DDBJ whole genome shotgun (WGS) entry which is preliminary data.</text>
</comment>
<keyword evidence="3" id="KW-0998">Cell outer membrane</keyword>
<evidence type="ECO:0000256" key="2">
    <source>
        <dbReference type="ARBA" id="ARBA00023136"/>
    </source>
</evidence>
<dbReference type="Gene3D" id="2.60.40.1120">
    <property type="entry name" value="Carboxypeptidase-like, regulatory domain"/>
    <property type="match status" value="1"/>
</dbReference>
<dbReference type="PANTHER" id="PTHR30329:SF21">
    <property type="entry name" value="LIPOPROTEIN YIAD-RELATED"/>
    <property type="match status" value="1"/>
</dbReference>
<keyword evidence="8" id="KW-1185">Reference proteome</keyword>
<evidence type="ECO:0000256" key="5">
    <source>
        <dbReference type="SAM" id="SignalP"/>
    </source>
</evidence>
<evidence type="ECO:0000313" key="8">
    <source>
        <dbReference type="Proteomes" id="UP001209885"/>
    </source>
</evidence>
<dbReference type="Gene3D" id="3.30.1330.60">
    <property type="entry name" value="OmpA-like domain"/>
    <property type="match status" value="1"/>
</dbReference>
<dbReference type="InterPro" id="IPR006664">
    <property type="entry name" value="OMP_bac"/>
</dbReference>
<sequence>MNDIKYFIILIISLNCFSSTDAFAQGSIFTNLKNPVDIAQNYYDDKQFEKAIPYFHQAIDENKNVPDVIKLQLGECYYRTNKPSKASKWLGEGLKSGGLDQPRFFLYYAEVLSSQGKYTEAGTFYTLYRKNTDEVSRPKNKLEGIYQLNTFFEDTAYLSVKEVIAPENSNIFSPYIYNDQLYGVSNKTGHPAFKGSVSDYDLFKIEFFNNETIKIELPSPINSNNHEGPITFFDEGKKVIFTRTVTTREKPQGVLKLFYSELINEKKNKWSNPEALPFNNDGYSCGHPAISEDGNTLIFASDKPGGEGGMDLYITFYRNGEWSVPVNMGDEVNTEGHELFPLLIDQTLYFSGNGHGGLGGMDIYRAIVHNTQVVKVENMGAPINSQNDDFGISFNADQRSGYFSSNRPTKSGDTDKVFRFNKSLVPTPHLSGIIMDFDNNLKVRGAEILLMNESGEVLEQFFGGRNGQFRFQLERNKNYKLMARRKGFASEETLVNTSDLFVDNQLIKLPLVLESLLLQGVIRDKENSGFIDGAKVILVDETNGHFYEYTTGDDGMYDFIMEEGSDYSLFVTKEGFFEKTIDIESFGLNYGLISYTVDMNPVISGEKLLFDDIMFEDGTANLTEDAKTELNNIAKVLNAQKFYKIKFYVHTDSRGNAVENMKLTQERARGIKNYLVLKDIDQDRIQAFGLGESEPINKCVDGVECTEPEYMMNIRVEAELTY</sequence>
<dbReference type="SUPFAM" id="SSF103088">
    <property type="entry name" value="OmpA-like"/>
    <property type="match status" value="1"/>
</dbReference>
<keyword evidence="2 4" id="KW-0472">Membrane</keyword>
<gene>
    <name evidence="7" type="ORF">OO013_00840</name>
</gene>
<accession>A0ABT3RLN8</accession>
<comment type="subcellular location">
    <subcellularLocation>
        <location evidence="1">Cell outer membrane</location>
    </subcellularLocation>
</comment>
<dbReference type="Pfam" id="PF00691">
    <property type="entry name" value="OmpA"/>
    <property type="match status" value="1"/>
</dbReference>
<dbReference type="SUPFAM" id="SSF48452">
    <property type="entry name" value="TPR-like"/>
    <property type="match status" value="1"/>
</dbReference>
<evidence type="ECO:0000256" key="4">
    <source>
        <dbReference type="PROSITE-ProRule" id="PRU00473"/>
    </source>
</evidence>
<dbReference type="RefSeq" id="WP_266054623.1">
    <property type="nucleotide sequence ID" value="NZ_JAPFQN010000001.1"/>
</dbReference>
<dbReference type="InterPro" id="IPR050330">
    <property type="entry name" value="Bact_OuterMem_StrucFunc"/>
</dbReference>
<reference evidence="7 8" key="1">
    <citation type="submission" date="2022-11" db="EMBL/GenBank/DDBJ databases">
        <title>The characterization of three novel Bacteroidetes species and genomic analysis of their roles in tidal elemental geochemical cycles.</title>
        <authorList>
            <person name="Ma K."/>
        </authorList>
    </citation>
    <scope>NUCLEOTIDE SEQUENCE [LARGE SCALE GENOMIC DNA]</scope>
    <source>
        <strain evidence="7 8">M17</strain>
    </source>
</reference>
<keyword evidence="5" id="KW-0732">Signal</keyword>
<dbReference type="InterPro" id="IPR008969">
    <property type="entry name" value="CarboxyPept-like_regulatory"/>
</dbReference>
<dbReference type="InterPro" id="IPR011990">
    <property type="entry name" value="TPR-like_helical_dom_sf"/>
</dbReference>
<evidence type="ECO:0000256" key="3">
    <source>
        <dbReference type="ARBA" id="ARBA00023237"/>
    </source>
</evidence>
<name>A0ABT3RLN8_9BACT</name>
<dbReference type="SUPFAM" id="SSF82171">
    <property type="entry name" value="DPP6 N-terminal domain-like"/>
    <property type="match status" value="1"/>
</dbReference>
<proteinExistence type="predicted"/>
<dbReference type="InterPro" id="IPR011659">
    <property type="entry name" value="WD40"/>
</dbReference>
<feature type="domain" description="OmpA-like" evidence="6">
    <location>
        <begin position="604"/>
        <end position="722"/>
    </location>
</feature>
<dbReference type="InterPro" id="IPR036737">
    <property type="entry name" value="OmpA-like_sf"/>
</dbReference>
<dbReference type="CDD" id="cd07185">
    <property type="entry name" value="OmpA_C-like"/>
    <property type="match status" value="1"/>
</dbReference>
<dbReference type="EMBL" id="JAPFQN010000001">
    <property type="protein sequence ID" value="MCX2742386.1"/>
    <property type="molecule type" value="Genomic_DNA"/>
</dbReference>
<protein>
    <submittedName>
        <fullName evidence="7">OmpA family protein</fullName>
    </submittedName>
</protein>
<feature type="chain" id="PRO_5045368884" evidence="5">
    <location>
        <begin position="25"/>
        <end position="722"/>
    </location>
</feature>
<dbReference type="Proteomes" id="UP001209885">
    <property type="component" value="Unassembled WGS sequence"/>
</dbReference>
<dbReference type="SUPFAM" id="SSF49464">
    <property type="entry name" value="Carboxypeptidase regulatory domain-like"/>
    <property type="match status" value="1"/>
</dbReference>
<dbReference type="PANTHER" id="PTHR30329">
    <property type="entry name" value="STATOR ELEMENT OF FLAGELLAR MOTOR COMPLEX"/>
    <property type="match status" value="1"/>
</dbReference>
<dbReference type="Gene3D" id="1.25.40.10">
    <property type="entry name" value="Tetratricopeptide repeat domain"/>
    <property type="match status" value="1"/>
</dbReference>
<evidence type="ECO:0000313" key="7">
    <source>
        <dbReference type="EMBL" id="MCX2742386.1"/>
    </source>
</evidence>
<dbReference type="InterPro" id="IPR006665">
    <property type="entry name" value="OmpA-like"/>
</dbReference>
<dbReference type="Pfam" id="PF14559">
    <property type="entry name" value="TPR_19"/>
    <property type="match status" value="1"/>
</dbReference>
<dbReference type="PRINTS" id="PR01021">
    <property type="entry name" value="OMPADOMAIN"/>
</dbReference>
<feature type="signal peptide" evidence="5">
    <location>
        <begin position="1"/>
        <end position="24"/>
    </location>
</feature>
<dbReference type="PROSITE" id="PS51123">
    <property type="entry name" value="OMPA_2"/>
    <property type="match status" value="1"/>
</dbReference>
<evidence type="ECO:0000259" key="6">
    <source>
        <dbReference type="PROSITE" id="PS51123"/>
    </source>
</evidence>